<dbReference type="PANTHER" id="PTHR43248:SF25">
    <property type="entry name" value="AB HYDROLASE-1 DOMAIN-CONTAINING PROTEIN-RELATED"/>
    <property type="match status" value="1"/>
</dbReference>
<evidence type="ECO:0000256" key="3">
    <source>
        <dbReference type="SAM" id="SignalP"/>
    </source>
</evidence>
<dbReference type="AlphaFoldDB" id="A0A6G1FSH6"/>
<evidence type="ECO:0000313" key="8">
    <source>
        <dbReference type="RefSeq" id="XP_033530365.1"/>
    </source>
</evidence>
<organism evidence="6">
    <name type="scientific">Eremomyces bilateralis CBS 781.70</name>
    <dbReference type="NCBI Taxonomy" id="1392243"/>
    <lineage>
        <taxon>Eukaryota</taxon>
        <taxon>Fungi</taxon>
        <taxon>Dikarya</taxon>
        <taxon>Ascomycota</taxon>
        <taxon>Pezizomycotina</taxon>
        <taxon>Dothideomycetes</taxon>
        <taxon>Dothideomycetes incertae sedis</taxon>
        <taxon>Eremomycetales</taxon>
        <taxon>Eremomycetaceae</taxon>
        <taxon>Eremomyces</taxon>
    </lineage>
</organism>
<dbReference type="InterPro" id="IPR029058">
    <property type="entry name" value="AB_hydrolase_fold"/>
</dbReference>
<reference evidence="8" key="3">
    <citation type="submission" date="2025-04" db="UniProtKB">
        <authorList>
            <consortium name="RefSeq"/>
        </authorList>
    </citation>
    <scope>IDENTIFICATION</scope>
    <source>
        <strain evidence="8">CBS 781.70</strain>
    </source>
</reference>
<feature type="signal peptide" evidence="3">
    <location>
        <begin position="1"/>
        <end position="18"/>
    </location>
</feature>
<accession>A0A6G1FSH6</accession>
<evidence type="ECO:0000256" key="1">
    <source>
        <dbReference type="ARBA" id="ARBA00010088"/>
    </source>
</evidence>
<dbReference type="Pfam" id="PF00561">
    <property type="entry name" value="Abhydrolase_1"/>
    <property type="match status" value="1"/>
</dbReference>
<feature type="chain" id="PRO_5044631555" evidence="3">
    <location>
        <begin position="19"/>
        <end position="515"/>
    </location>
</feature>
<protein>
    <submittedName>
        <fullName evidence="6 8">Alpha/beta-hydrolase</fullName>
    </submittedName>
</protein>
<keyword evidence="3" id="KW-0732">Signal</keyword>
<dbReference type="InterPro" id="IPR051601">
    <property type="entry name" value="Serine_prot/Carboxylest_S33"/>
</dbReference>
<dbReference type="OrthoDB" id="425534at2759"/>
<feature type="domain" description="Peptidase S33 tripeptidyl aminopeptidase-like C-terminal" evidence="5">
    <location>
        <begin position="401"/>
        <end position="501"/>
    </location>
</feature>
<dbReference type="RefSeq" id="XP_033530365.1">
    <property type="nucleotide sequence ID" value="XM_033682998.1"/>
</dbReference>
<dbReference type="PANTHER" id="PTHR43248">
    <property type="entry name" value="2-SUCCINYL-6-HYDROXY-2,4-CYCLOHEXADIENE-1-CARBOXYLATE SYNTHASE"/>
    <property type="match status" value="1"/>
</dbReference>
<dbReference type="InterPro" id="IPR000073">
    <property type="entry name" value="AB_hydrolase_1"/>
</dbReference>
<dbReference type="SUPFAM" id="SSF53474">
    <property type="entry name" value="alpha/beta-Hydrolases"/>
    <property type="match status" value="1"/>
</dbReference>
<dbReference type="Proteomes" id="UP000504638">
    <property type="component" value="Unplaced"/>
</dbReference>
<dbReference type="GeneID" id="54423568"/>
<evidence type="ECO:0000313" key="6">
    <source>
        <dbReference type="EMBL" id="KAF1808734.1"/>
    </source>
</evidence>
<name>A0A6G1FSH6_9PEZI</name>
<dbReference type="Gene3D" id="3.40.50.1820">
    <property type="entry name" value="alpha/beta hydrolase"/>
    <property type="match status" value="1"/>
</dbReference>
<dbReference type="InterPro" id="IPR013595">
    <property type="entry name" value="Pept_S33_TAP-like_C"/>
</dbReference>
<dbReference type="EMBL" id="ML975179">
    <property type="protein sequence ID" value="KAF1808734.1"/>
    <property type="molecule type" value="Genomic_DNA"/>
</dbReference>
<keyword evidence="2 6" id="KW-0378">Hydrolase</keyword>
<evidence type="ECO:0000256" key="2">
    <source>
        <dbReference type="ARBA" id="ARBA00022801"/>
    </source>
</evidence>
<dbReference type="GO" id="GO:0016787">
    <property type="term" value="F:hydrolase activity"/>
    <property type="evidence" value="ECO:0007669"/>
    <property type="project" value="UniProtKB-KW"/>
</dbReference>
<dbReference type="Pfam" id="PF08386">
    <property type="entry name" value="Abhydrolase_4"/>
    <property type="match status" value="1"/>
</dbReference>
<evidence type="ECO:0000259" key="4">
    <source>
        <dbReference type="Pfam" id="PF00561"/>
    </source>
</evidence>
<comment type="similarity">
    <text evidence="1">Belongs to the peptidase S33 family.</text>
</comment>
<keyword evidence="7" id="KW-1185">Reference proteome</keyword>
<evidence type="ECO:0000313" key="7">
    <source>
        <dbReference type="Proteomes" id="UP000504638"/>
    </source>
</evidence>
<reference evidence="6 8" key="1">
    <citation type="submission" date="2020-01" db="EMBL/GenBank/DDBJ databases">
        <authorList>
            <consortium name="DOE Joint Genome Institute"/>
            <person name="Haridas S."/>
            <person name="Albert R."/>
            <person name="Binder M."/>
            <person name="Bloem J."/>
            <person name="Labutti K."/>
            <person name="Salamov A."/>
            <person name="Andreopoulos B."/>
            <person name="Baker S.E."/>
            <person name="Barry K."/>
            <person name="Bills G."/>
            <person name="Bluhm B.H."/>
            <person name="Cannon C."/>
            <person name="Castanera R."/>
            <person name="Culley D.E."/>
            <person name="Daum C."/>
            <person name="Ezra D."/>
            <person name="Gonzalez J.B."/>
            <person name="Henrissat B."/>
            <person name="Kuo A."/>
            <person name="Liang C."/>
            <person name="Lipzen A."/>
            <person name="Lutzoni F."/>
            <person name="Magnuson J."/>
            <person name="Mondo S."/>
            <person name="Nolan M."/>
            <person name="Ohm R."/>
            <person name="Pangilinan J."/>
            <person name="Park H.-J."/>
            <person name="Ramirez L."/>
            <person name="Alfaro M."/>
            <person name="Sun H."/>
            <person name="Tritt A."/>
            <person name="Yoshinaga Y."/>
            <person name="Zwiers L.-H."/>
            <person name="Turgeon B.G."/>
            <person name="Goodwin S.B."/>
            <person name="Spatafora J.W."/>
            <person name="Crous P.W."/>
            <person name="Grigoriev I.V."/>
        </authorList>
    </citation>
    <scope>NUCLEOTIDE SEQUENCE</scope>
    <source>
        <strain evidence="6 8">CBS 781.70</strain>
    </source>
</reference>
<feature type="domain" description="AB hydrolase-1" evidence="4">
    <location>
        <begin position="108"/>
        <end position="250"/>
    </location>
</feature>
<proteinExistence type="inferred from homology"/>
<sequence>MRTTSSILTLSLLAGSYAVPHVQLQNRLPGIEWADCPPELNAFDPHGRTFGCGTLEVPLDYTGEIPGTLNLDVIKIPALKQPKKGSILFNWGGPGGDGLVNMASASPIVQPITGGEHDLISWDPRGTGKTLAYNCYPNATDRAATLAWHHAQLANASEAALGRTWAEGQILADDCGETLKDVGNLVGTAFTVRDMFQIVDALGEDGKLRFWGFSYGTLLGATALAMFPDRIDRAILDAVQNPMEYYHTFGDPEMYTDTDETWQEFLKACIENPNACALAKHASSAGELGEKIDRLIEDLKEEPIPAGQSIVGYTEIKSLMNSKLYFPTHYRDLAEQLELILTRNTTAPAVLGDVEDPEAAAASSPEALFGIRCSDKFLRTDDLDLVRAELEGQLYKVSAMFGDAPTNIITACPQWNFAAKERYSGDFRVKTSSPALIIGNTWDPVTPWKSAQTVSELFEGSALLKHNGHGHMTIAQPSACTSKHIADYFLAGTLPQPGTVCEPDTPLFHERPTAS</sequence>
<reference evidence="8" key="2">
    <citation type="submission" date="2020-04" db="EMBL/GenBank/DDBJ databases">
        <authorList>
            <consortium name="NCBI Genome Project"/>
        </authorList>
    </citation>
    <scope>NUCLEOTIDE SEQUENCE</scope>
    <source>
        <strain evidence="8">CBS 781.70</strain>
    </source>
</reference>
<evidence type="ECO:0000259" key="5">
    <source>
        <dbReference type="Pfam" id="PF08386"/>
    </source>
</evidence>
<gene>
    <name evidence="6 8" type="ORF">P152DRAFT_517243</name>
</gene>